<keyword evidence="3" id="KW-1185">Reference proteome</keyword>
<keyword evidence="1" id="KW-0472">Membrane</keyword>
<keyword evidence="1" id="KW-0812">Transmembrane</keyword>
<gene>
    <name evidence="2" type="ORF">BAVI_13944</name>
</gene>
<accession>A0AB94IMJ5</accession>
<keyword evidence="1" id="KW-1133">Transmembrane helix</keyword>
<evidence type="ECO:0000313" key="2">
    <source>
        <dbReference type="EMBL" id="ETI68222.1"/>
    </source>
</evidence>
<feature type="transmembrane region" description="Helical" evidence="1">
    <location>
        <begin position="47"/>
        <end position="69"/>
    </location>
</feature>
<dbReference type="RefSeq" id="WP_024028972.1">
    <property type="nucleotide sequence ID" value="NZ_ALAN01000075.1"/>
</dbReference>
<evidence type="ECO:0008006" key="4">
    <source>
        <dbReference type="Google" id="ProtNLM"/>
    </source>
</evidence>
<comment type="caution">
    <text evidence="2">The sequence shown here is derived from an EMBL/GenBank/DDBJ whole genome shotgun (WGS) entry which is preliminary data.</text>
</comment>
<dbReference type="EMBL" id="ALAN01000075">
    <property type="protein sequence ID" value="ETI68222.1"/>
    <property type="molecule type" value="Genomic_DNA"/>
</dbReference>
<feature type="transmembrane region" description="Helical" evidence="1">
    <location>
        <begin position="112"/>
        <end position="131"/>
    </location>
</feature>
<evidence type="ECO:0000313" key="3">
    <source>
        <dbReference type="Proteomes" id="UP000018877"/>
    </source>
</evidence>
<dbReference type="Proteomes" id="UP000018877">
    <property type="component" value="Unassembled WGS sequence"/>
</dbReference>
<proteinExistence type="predicted"/>
<feature type="transmembrane region" description="Helical" evidence="1">
    <location>
        <begin position="76"/>
        <end position="92"/>
    </location>
</feature>
<organism evidence="2 3">
    <name type="scientific">Neobacillus vireti LMG 21834</name>
    <dbReference type="NCBI Taxonomy" id="1131730"/>
    <lineage>
        <taxon>Bacteria</taxon>
        <taxon>Bacillati</taxon>
        <taxon>Bacillota</taxon>
        <taxon>Bacilli</taxon>
        <taxon>Bacillales</taxon>
        <taxon>Bacillaceae</taxon>
        <taxon>Neobacillus</taxon>
    </lineage>
</organism>
<sequence length="133" mass="15771">MLKKRLTFWNKNYFACMILGTLLGTYLDLYFVGKKMYQFPVRPLPEIFSVNIAFTLLGLPLFVLVFVYFTSQVNKWGKAGLILFASLLMPIFEKFAEEVGFFVHSDQWEHLYTFFGYFLFFSIISGFYQWLDK</sequence>
<protein>
    <recommendedName>
        <fullName evidence="4">Group-specific protein</fullName>
    </recommendedName>
</protein>
<dbReference type="InterPro" id="IPR048147">
    <property type="entry name" value="CBO0543-like"/>
</dbReference>
<dbReference type="AlphaFoldDB" id="A0AB94IMJ5"/>
<reference evidence="2 3" key="1">
    <citation type="journal article" date="2014" name="Environ. Microbiol.">
        <title>The nitrate-ammonifying and nosZ-carrying bacterium Bacillus vireti is a potent source and sink for nitric and nitrous oxide under high nitrate conditions.</title>
        <authorList>
            <person name="Mania D."/>
            <person name="Heylen K."/>
            <person name="van Spanning R.J."/>
            <person name="Frostegard A."/>
        </authorList>
    </citation>
    <scope>NUCLEOTIDE SEQUENCE [LARGE SCALE GENOMIC DNA]</scope>
    <source>
        <strain evidence="2 3">LMG 21834</strain>
    </source>
</reference>
<name>A0AB94IMJ5_9BACI</name>
<feature type="transmembrane region" description="Helical" evidence="1">
    <location>
        <begin position="12"/>
        <end position="32"/>
    </location>
</feature>
<dbReference type="NCBIfam" id="NF041644">
    <property type="entry name" value="CBO0543_fam"/>
    <property type="match status" value="1"/>
</dbReference>
<evidence type="ECO:0000256" key="1">
    <source>
        <dbReference type="SAM" id="Phobius"/>
    </source>
</evidence>